<reference evidence="7 8" key="1">
    <citation type="journal article" date="2016" name="Genome Biol. Evol.">
        <title>Divergent and convergent evolution of fungal pathogenicity.</title>
        <authorList>
            <person name="Shang Y."/>
            <person name="Xiao G."/>
            <person name="Zheng P."/>
            <person name="Cen K."/>
            <person name="Zhan S."/>
            <person name="Wang C."/>
        </authorList>
    </citation>
    <scope>NUCLEOTIDE SEQUENCE [LARGE SCALE GENOMIC DNA]</scope>
    <source>
        <strain evidence="7 8">RCEF 264</strain>
    </source>
</reference>
<comment type="similarity">
    <text evidence="2">Belongs to the NGG1 family.</text>
</comment>
<dbReference type="AlphaFoldDB" id="A0A162J213"/>
<evidence type="ECO:0000256" key="5">
    <source>
        <dbReference type="ARBA" id="ARBA00023242"/>
    </source>
</evidence>
<feature type="compositionally biased region" description="Low complexity" evidence="6">
    <location>
        <begin position="406"/>
        <end position="421"/>
    </location>
</feature>
<accession>A0A162J213</accession>
<dbReference type="GO" id="GO:0006357">
    <property type="term" value="P:regulation of transcription by RNA polymerase II"/>
    <property type="evidence" value="ECO:0007669"/>
    <property type="project" value="TreeGrafter"/>
</dbReference>
<feature type="compositionally biased region" description="Basic and acidic residues" evidence="6">
    <location>
        <begin position="209"/>
        <end position="220"/>
    </location>
</feature>
<proteinExistence type="inferred from homology"/>
<evidence type="ECO:0000256" key="1">
    <source>
        <dbReference type="ARBA" id="ARBA00004123"/>
    </source>
</evidence>
<feature type="region of interest" description="Disordered" evidence="6">
    <location>
        <begin position="714"/>
        <end position="757"/>
    </location>
</feature>
<evidence type="ECO:0000313" key="7">
    <source>
        <dbReference type="EMBL" id="OAA62662.1"/>
    </source>
</evidence>
<feature type="compositionally biased region" description="Basic and acidic residues" evidence="6">
    <location>
        <begin position="143"/>
        <end position="160"/>
    </location>
</feature>
<evidence type="ECO:0000256" key="6">
    <source>
        <dbReference type="SAM" id="MobiDB-lite"/>
    </source>
</evidence>
<dbReference type="Proteomes" id="UP000076874">
    <property type="component" value="Unassembled WGS sequence"/>
</dbReference>
<dbReference type="OrthoDB" id="1232at2759"/>
<sequence length="812" mass="83066">MPPGLGTGKKLGGAMARQRSRNTTPSNMAAAAAAAGASSSSSSAAAAGGAASSSVPPAPPVATASLPPITGQDLEYLELRFEVFGSLAYDDLVDAGAGTGTSIPDSRSIDGIVARLKRLQGIADDRGSSYDRGMRLLSQSRRTRMDEAAAERSREEERLQRAGLPTDEDHQRRANKKKRKAPPDAAAAAAAASTADAGASQASGDMEVDEKVKPEDDKKKANNSGGGGTTTAAAAAADDDDDGSSSSSESTDDGAPPPRPVPANQTFGEDPSTFPDPTVYEIRPVQPGMTVDEIKAIYSVASYPPSDLADLIAGNPPDKDFSSAKPSNQINFSTFSSYIEPYFRPFTEEDLAFLRERGDRVTPFVMPKRGKRHYTEIWAEEDGAMALDGSPSPNVHNSGGGGGVNGNSHGNGASSSSASSNLPPNQPRGSIEAMSDDVAETATLSVGPLLARLLQALRPERRPPPAPSSGDGAGGLPNGSGDVTMHGSDAGGFLESSQTSNGVNGVANGADGEGETSNKALPPATFLPESAAESWRKATHPKLDYNQVDERIKQELRHVGFLPFPDPSNGPVANGAGVGTAAAATTNGDVVDGVGAGAGAGATVNGTNGVGSANGAANGATISTTTTNGSVDPAAAAAAAAAAADYDGHFDDEIAARLRRLQTALREQVLVNGARKARLAELVKERMAYQEYQTILEDLDGQVQAAYLKRTRTMGKTKKGKRPGAGAAGAGGAGGGAGAAGGAGAGAGGAGTARPGIGDLTRTLMERRKRWIENIGAVFDDARLGRGPRAPEEMGALVKREKAAWDEEVEEE</sequence>
<dbReference type="GO" id="GO:0000124">
    <property type="term" value="C:SAGA complex"/>
    <property type="evidence" value="ECO:0007669"/>
    <property type="project" value="TreeGrafter"/>
</dbReference>
<feature type="region of interest" description="Disordered" evidence="6">
    <location>
        <begin position="460"/>
        <end position="523"/>
    </location>
</feature>
<feature type="compositionally biased region" description="Basic and acidic residues" evidence="6">
    <location>
        <begin position="125"/>
        <end position="134"/>
    </location>
</feature>
<feature type="region of interest" description="Disordered" evidence="6">
    <location>
        <begin position="1"/>
        <end position="66"/>
    </location>
</feature>
<evidence type="ECO:0000256" key="3">
    <source>
        <dbReference type="ARBA" id="ARBA00023015"/>
    </source>
</evidence>
<dbReference type="PANTHER" id="PTHR13556">
    <property type="entry name" value="TRANSCRIPTIONAL ADAPTER 3-RELATED"/>
    <property type="match status" value="1"/>
</dbReference>
<feature type="compositionally biased region" description="Gly residues" evidence="6">
    <location>
        <begin position="726"/>
        <end position="751"/>
    </location>
</feature>
<feature type="compositionally biased region" description="Gly residues" evidence="6">
    <location>
        <begin position="1"/>
        <end position="11"/>
    </location>
</feature>
<name>A0A162J213_9HYPO</name>
<evidence type="ECO:0000256" key="4">
    <source>
        <dbReference type="ARBA" id="ARBA00023163"/>
    </source>
</evidence>
<gene>
    <name evidence="7" type="ORF">SPI_04202</name>
</gene>
<comment type="caution">
    <text evidence="7">The sequence shown here is derived from an EMBL/GenBank/DDBJ whole genome shotgun (WGS) entry which is preliminary data.</text>
</comment>
<comment type="subcellular location">
    <subcellularLocation>
        <location evidence="1">Nucleus</location>
    </subcellularLocation>
</comment>
<dbReference type="InterPro" id="IPR019340">
    <property type="entry name" value="Histone_AcTrfase_su3"/>
</dbReference>
<feature type="region of interest" description="Disordered" evidence="6">
    <location>
        <begin position="125"/>
        <end position="281"/>
    </location>
</feature>
<keyword evidence="4" id="KW-0804">Transcription</keyword>
<dbReference type="GO" id="GO:0003713">
    <property type="term" value="F:transcription coactivator activity"/>
    <property type="evidence" value="ECO:0007669"/>
    <property type="project" value="TreeGrafter"/>
</dbReference>
<dbReference type="STRING" id="1081102.A0A162J213"/>
<feature type="compositionally biased region" description="Low complexity" evidence="6">
    <location>
        <begin position="183"/>
        <end position="205"/>
    </location>
</feature>
<protein>
    <submittedName>
        <fullName evidence="7">Transcriptional regulator</fullName>
    </submittedName>
</protein>
<dbReference type="PANTHER" id="PTHR13556:SF2">
    <property type="entry name" value="TRANSCRIPTIONAL ADAPTER 3"/>
    <property type="match status" value="1"/>
</dbReference>
<keyword evidence="8" id="KW-1185">Reference proteome</keyword>
<feature type="region of interest" description="Disordered" evidence="6">
    <location>
        <begin position="385"/>
        <end position="431"/>
    </location>
</feature>
<keyword evidence="5" id="KW-0539">Nucleus</keyword>
<dbReference type="EMBL" id="AZHD01000006">
    <property type="protein sequence ID" value="OAA62662.1"/>
    <property type="molecule type" value="Genomic_DNA"/>
</dbReference>
<evidence type="ECO:0000256" key="2">
    <source>
        <dbReference type="ARBA" id="ARBA00005330"/>
    </source>
</evidence>
<organism evidence="7 8">
    <name type="scientific">Niveomyces insectorum RCEF 264</name>
    <dbReference type="NCBI Taxonomy" id="1081102"/>
    <lineage>
        <taxon>Eukaryota</taxon>
        <taxon>Fungi</taxon>
        <taxon>Dikarya</taxon>
        <taxon>Ascomycota</taxon>
        <taxon>Pezizomycotina</taxon>
        <taxon>Sordariomycetes</taxon>
        <taxon>Hypocreomycetidae</taxon>
        <taxon>Hypocreales</taxon>
        <taxon>Cordycipitaceae</taxon>
        <taxon>Niveomyces</taxon>
    </lineage>
</organism>
<feature type="compositionally biased region" description="Low complexity" evidence="6">
    <location>
        <begin position="29"/>
        <end position="65"/>
    </location>
</feature>
<dbReference type="Pfam" id="PF10198">
    <property type="entry name" value="Ada3"/>
    <property type="match status" value="1"/>
</dbReference>
<dbReference type="GO" id="GO:0005634">
    <property type="term" value="C:nucleus"/>
    <property type="evidence" value="ECO:0007669"/>
    <property type="project" value="UniProtKB-SubCell"/>
</dbReference>
<evidence type="ECO:0000313" key="8">
    <source>
        <dbReference type="Proteomes" id="UP000076874"/>
    </source>
</evidence>
<keyword evidence="3" id="KW-0805">Transcription regulation</keyword>